<evidence type="ECO:0000259" key="1">
    <source>
        <dbReference type="Pfam" id="PF01261"/>
    </source>
</evidence>
<dbReference type="PANTHER" id="PTHR12110:SF41">
    <property type="entry name" value="INOSOSE DEHYDRATASE"/>
    <property type="match status" value="1"/>
</dbReference>
<dbReference type="AlphaFoldDB" id="A0A3B0CJ22"/>
<dbReference type="InterPro" id="IPR050312">
    <property type="entry name" value="IolE/XylAMocC-like"/>
</dbReference>
<feature type="domain" description="Xylose isomerase-like TIM barrel" evidence="1">
    <location>
        <begin position="20"/>
        <end position="259"/>
    </location>
</feature>
<dbReference type="Proteomes" id="UP000282311">
    <property type="component" value="Unassembled WGS sequence"/>
</dbReference>
<organism evidence="2 3">
    <name type="scientific">Paenibacillus ginsengarvi</name>
    <dbReference type="NCBI Taxonomy" id="400777"/>
    <lineage>
        <taxon>Bacteria</taxon>
        <taxon>Bacillati</taxon>
        <taxon>Bacillota</taxon>
        <taxon>Bacilli</taxon>
        <taxon>Bacillales</taxon>
        <taxon>Paenibacillaceae</taxon>
        <taxon>Paenibacillus</taxon>
    </lineage>
</organism>
<dbReference type="PANTHER" id="PTHR12110">
    <property type="entry name" value="HYDROXYPYRUVATE ISOMERASE"/>
    <property type="match status" value="1"/>
</dbReference>
<protein>
    <submittedName>
        <fullName evidence="2">Sugar phosphate isomerase/epimerase</fullName>
    </submittedName>
</protein>
<accession>A0A3B0CJ22</accession>
<dbReference type="RefSeq" id="WP_120746697.1">
    <property type="nucleotide sequence ID" value="NZ_RBAH01000004.1"/>
</dbReference>
<dbReference type="Pfam" id="PF01261">
    <property type="entry name" value="AP_endonuc_2"/>
    <property type="match status" value="1"/>
</dbReference>
<name>A0A3B0CJ22_9BACL</name>
<dbReference type="GO" id="GO:0016853">
    <property type="term" value="F:isomerase activity"/>
    <property type="evidence" value="ECO:0007669"/>
    <property type="project" value="UniProtKB-KW"/>
</dbReference>
<keyword evidence="2" id="KW-0413">Isomerase</keyword>
<gene>
    <name evidence="2" type="ORF">D7M11_08335</name>
</gene>
<dbReference type="InterPro" id="IPR013022">
    <property type="entry name" value="Xyl_isomerase-like_TIM-brl"/>
</dbReference>
<dbReference type="EMBL" id="RBAH01000004">
    <property type="protein sequence ID" value="RKN85675.1"/>
    <property type="molecule type" value="Genomic_DNA"/>
</dbReference>
<comment type="caution">
    <text evidence="2">The sequence shown here is derived from an EMBL/GenBank/DDBJ whole genome shotgun (WGS) entry which is preliminary data.</text>
</comment>
<dbReference type="OrthoDB" id="9815124at2"/>
<dbReference type="InterPro" id="IPR036237">
    <property type="entry name" value="Xyl_isomerase-like_sf"/>
</dbReference>
<dbReference type="Gene3D" id="3.20.20.150">
    <property type="entry name" value="Divalent-metal-dependent TIM barrel enzymes"/>
    <property type="match status" value="1"/>
</dbReference>
<reference evidence="2 3" key="1">
    <citation type="journal article" date="2007" name="Int. J. Syst. Evol. Microbiol.">
        <title>Paenibacillus ginsengarvi sp. nov., isolated from soil from ginseng cultivation.</title>
        <authorList>
            <person name="Yoon M.H."/>
            <person name="Ten L.N."/>
            <person name="Im W.T."/>
        </authorList>
    </citation>
    <scope>NUCLEOTIDE SEQUENCE [LARGE SCALE GENOMIC DNA]</scope>
    <source>
        <strain evidence="2 3">KCTC 13059</strain>
    </source>
</reference>
<dbReference type="SUPFAM" id="SSF51658">
    <property type="entry name" value="Xylose isomerase-like"/>
    <property type="match status" value="1"/>
</dbReference>
<keyword evidence="3" id="KW-1185">Reference proteome</keyword>
<evidence type="ECO:0000313" key="3">
    <source>
        <dbReference type="Proteomes" id="UP000282311"/>
    </source>
</evidence>
<sequence length="270" mass="30596">MKWSLCSTGNRDKPVEYVLNRAAELGLAGIELWTGHIDEYALRTGSVDGLDEEIRRLGLAVPAVSPYAYFSKSDEEREESLAVIEKAAQYAVRFGAPLVRIFFGHLSSKDAPAEMWDKAMKALKKALTIADRYGVNLGLELHNNTFADQIESIRRIFREADHPRLRMIFDGFNLYLDRVDQLEALHVLYGYTDHVHMKSYFWNLDAPETRRPTPVLDGDVDNVSVCQALYSNGYEGFISFEYFGEDGERCVRDSVAELRSRGWMPGPASV</sequence>
<evidence type="ECO:0000313" key="2">
    <source>
        <dbReference type="EMBL" id="RKN85675.1"/>
    </source>
</evidence>
<proteinExistence type="predicted"/>